<feature type="domain" description="Nucleotide-diphospho-sugar transferase" evidence="4">
    <location>
        <begin position="166"/>
        <end position="385"/>
    </location>
</feature>
<evidence type="ECO:0000256" key="3">
    <source>
        <dbReference type="SAM" id="Coils"/>
    </source>
</evidence>
<dbReference type="InterPro" id="IPR005069">
    <property type="entry name" value="Nucl-diP-sugar_transferase"/>
</dbReference>
<dbReference type="SUPFAM" id="SSF53448">
    <property type="entry name" value="Nucleotide-diphospho-sugar transferases"/>
    <property type="match status" value="1"/>
</dbReference>
<gene>
    <name evidence="5" type="ORF">SI7747_10013823</name>
</gene>
<reference evidence="5 6" key="1">
    <citation type="submission" date="2019-12" db="EMBL/GenBank/DDBJ databases">
        <authorList>
            <person name="Scholz U."/>
            <person name="Mascher M."/>
            <person name="Fiebig A."/>
        </authorList>
    </citation>
    <scope>NUCLEOTIDE SEQUENCE</scope>
</reference>
<dbReference type="AlphaFoldDB" id="A0A7I8JBE5"/>
<evidence type="ECO:0000259" key="4">
    <source>
        <dbReference type="Pfam" id="PF03407"/>
    </source>
</evidence>
<dbReference type="InterPro" id="IPR044290">
    <property type="entry name" value="RRA1/2/3"/>
</dbReference>
<keyword evidence="2" id="KW-0735">Signal-anchor</keyword>
<sequence>MASRGTPLMRGSGSSAPWSRGSRIAVAIGIGVLVGCVFAFLYPDGIFPSNPAHLQGRRNIESVLLATPPRRSHAKVELVVALEENAKLKTQVRELSTTLKQAEQGKDQLEKQVMVLGDTHKAGPLVPLAKLLEEVAVKKELIVCLANTNVKDMLGVWFENIKKVGIKNYLVVALDDYIEKFCKTNNVPVYRRNPDEGVDSIAKTGGNHAVSGLKFRILREFLQLGYSILLSDVDIVYLQNPFDHLYRDSDVESMSDGHSNMTAYGFNDVFDEPSMGWARYAHTMRIWVFNSGFFYIRPTIPSIELLDRVADRLAKERNSWDQAVFNEELFFPSHPGYDGLHASKRTMDIYLFMNSKVLFKRVRKDEDLSKIKPVIVHVNYHPDKLPRMKAVVEYYVNGNKDALKPFPDGSVQ</sequence>
<accession>A0A7I8JBE5</accession>
<comment type="similarity">
    <text evidence="1 2">Belongs to the glycosyltransferase 77 family.</text>
</comment>
<keyword evidence="2" id="KW-0472">Membrane</keyword>
<dbReference type="GO" id="GO:0080147">
    <property type="term" value="P:root hair cell development"/>
    <property type="evidence" value="ECO:0007669"/>
    <property type="project" value="InterPro"/>
</dbReference>
<keyword evidence="6" id="KW-1185">Reference proteome</keyword>
<dbReference type="PANTHER" id="PTHR46581">
    <property type="entry name" value="ARABINOSYLTRANSFERASE RRA3"/>
    <property type="match status" value="1"/>
</dbReference>
<keyword evidence="2" id="KW-0961">Cell wall biogenesis/degradation</keyword>
<organism evidence="5">
    <name type="scientific">Spirodela intermedia</name>
    <name type="common">Intermediate duckweed</name>
    <dbReference type="NCBI Taxonomy" id="51605"/>
    <lineage>
        <taxon>Eukaryota</taxon>
        <taxon>Viridiplantae</taxon>
        <taxon>Streptophyta</taxon>
        <taxon>Embryophyta</taxon>
        <taxon>Tracheophyta</taxon>
        <taxon>Spermatophyta</taxon>
        <taxon>Magnoliopsida</taxon>
        <taxon>Liliopsida</taxon>
        <taxon>Araceae</taxon>
        <taxon>Lemnoideae</taxon>
        <taxon>Spirodela</taxon>
    </lineage>
</organism>
<protein>
    <recommendedName>
        <fullName evidence="2">Glycosyltransferase</fullName>
        <ecNumber evidence="2">2.4.2.-</ecNumber>
    </recommendedName>
</protein>
<keyword evidence="2" id="KW-0333">Golgi apparatus</keyword>
<dbReference type="Proteomes" id="UP001189122">
    <property type="component" value="Unassembled WGS sequence"/>
</dbReference>
<name>A0A7I8JBE5_SPIIN</name>
<keyword evidence="2" id="KW-0328">Glycosyltransferase</keyword>
<keyword evidence="2" id="KW-0812">Transmembrane</keyword>
<keyword evidence="2" id="KW-0808">Transferase</keyword>
<dbReference type="EC" id="2.4.2.-" evidence="2"/>
<dbReference type="EMBL" id="LR743597">
    <property type="protein sequence ID" value="CAA2628176.1"/>
    <property type="molecule type" value="Genomic_DNA"/>
</dbReference>
<evidence type="ECO:0000256" key="2">
    <source>
        <dbReference type="RuleBase" id="RU363055"/>
    </source>
</evidence>
<dbReference type="PANTHER" id="PTHR46581:SF3">
    <property type="entry name" value="ARABINOSYLTRANSFERASE RRA3"/>
    <property type="match status" value="1"/>
</dbReference>
<dbReference type="InterPro" id="IPR029044">
    <property type="entry name" value="Nucleotide-diphossugar_trans"/>
</dbReference>
<evidence type="ECO:0000313" key="6">
    <source>
        <dbReference type="Proteomes" id="UP001189122"/>
    </source>
</evidence>
<dbReference type="EMBL" id="CACRZD030000010">
    <property type="protein sequence ID" value="CAA6667430.1"/>
    <property type="molecule type" value="Genomic_DNA"/>
</dbReference>
<evidence type="ECO:0000256" key="1">
    <source>
        <dbReference type="ARBA" id="ARBA00007033"/>
    </source>
</evidence>
<dbReference type="GO" id="GO:0000139">
    <property type="term" value="C:Golgi membrane"/>
    <property type="evidence" value="ECO:0007669"/>
    <property type="project" value="UniProtKB-SubCell"/>
</dbReference>
<proteinExistence type="inferred from homology"/>
<dbReference type="GO" id="GO:0071555">
    <property type="term" value="P:cell wall organization"/>
    <property type="evidence" value="ECO:0007669"/>
    <property type="project" value="UniProtKB-KW"/>
</dbReference>
<evidence type="ECO:0000313" key="5">
    <source>
        <dbReference type="EMBL" id="CAA2628176.1"/>
    </source>
</evidence>
<dbReference type="GO" id="GO:0016757">
    <property type="term" value="F:glycosyltransferase activity"/>
    <property type="evidence" value="ECO:0007669"/>
    <property type="project" value="UniProtKB-KW"/>
</dbReference>
<dbReference type="Pfam" id="PF03407">
    <property type="entry name" value="Nucleotid_trans"/>
    <property type="match status" value="1"/>
</dbReference>
<feature type="transmembrane region" description="Helical" evidence="2">
    <location>
        <begin position="21"/>
        <end position="42"/>
    </location>
</feature>
<keyword evidence="3" id="KW-0175">Coiled coil</keyword>
<feature type="coiled-coil region" evidence="3">
    <location>
        <begin position="85"/>
        <end position="119"/>
    </location>
</feature>
<keyword evidence="2" id="KW-1133">Transmembrane helix</keyword>
<comment type="subcellular location">
    <subcellularLocation>
        <location evidence="2">Golgi apparatus membrane</location>
        <topology evidence="2">Single-pass type II membrane protein</topology>
    </subcellularLocation>
</comment>